<evidence type="ECO:0008006" key="4">
    <source>
        <dbReference type="Google" id="ProtNLM"/>
    </source>
</evidence>
<organism evidence="2 3">
    <name type="scientific">Pedobacter endophyticus</name>
    <dbReference type="NCBI Taxonomy" id="2789740"/>
    <lineage>
        <taxon>Bacteria</taxon>
        <taxon>Pseudomonadati</taxon>
        <taxon>Bacteroidota</taxon>
        <taxon>Sphingobacteriia</taxon>
        <taxon>Sphingobacteriales</taxon>
        <taxon>Sphingobacteriaceae</taxon>
        <taxon>Pedobacter</taxon>
    </lineage>
</organism>
<feature type="transmembrane region" description="Helical" evidence="1">
    <location>
        <begin position="317"/>
        <end position="335"/>
    </location>
</feature>
<feature type="transmembrane region" description="Helical" evidence="1">
    <location>
        <begin position="233"/>
        <end position="253"/>
    </location>
</feature>
<feature type="transmembrane region" description="Helical" evidence="1">
    <location>
        <begin position="140"/>
        <end position="157"/>
    </location>
</feature>
<dbReference type="KEGG" id="pex:IZT61_16840"/>
<dbReference type="AlphaFoldDB" id="A0A7U3SQ48"/>
<feature type="transmembrane region" description="Helical" evidence="1">
    <location>
        <begin position="181"/>
        <end position="200"/>
    </location>
</feature>
<sequence>MKTSFCIVMVMALVLAISIYYSSQPFRADLITASGSASRVILPFKSKDAGKPGVYTYKLTIYNSALLSGKFHVIVDDCFRSIELNGRNIMLDIALEKICDSNNGFDINLKKQLHSGANVLKLETENRSGHFGLQFYDTTFYAKYYFMILVFLFMILFKPKPFTFTIFGNFKHLLRSEGNRLYAVFLYILVITVVLFLGPILKNSSLHRWLIIWTILGSALIPSLHLIYTNCLFAKYSCCIFILSFILCSAFLVCRFYDEYSYDVEGHIQYIQYMLDTGHSPVASGGWMFYHPSFYYRCAALFWSLVNLNAHFNYEEFLKMMQAFTLFIFIFYSYFSVRTVDLVFRTLRKNVDKNTLRGSYHLVISLFLFWPVNTIFSGRIGNDILFELFYAIAFYFILKWWHSQKLGDFLIILICASFAIWSKTNGFILLGLVGTLLTIRCFTKQDIKLFKMRYISKAYLFAIFLVFIGYLTLSDKIARFRYDPDAPLVVSNANGLGNDLRVENNLRTFLTFDAVKFVKVPYTSAINPERGRDNFWHFLFKTSLLGEFSETSPVLKAIASALSLFFLLLLPIFLTGLFVTIKHYKNDLPVLMSLLLLVGSMVIFRIAYPFSSSNDFRYIYPAVLLFCLLLGRGKIHLSRIRFVNYSAIGIISIFIGLATIYQILNSLKY</sequence>
<feature type="transmembrane region" description="Helical" evidence="1">
    <location>
        <begin position="294"/>
        <end position="310"/>
    </location>
</feature>
<feature type="transmembrane region" description="Helical" evidence="1">
    <location>
        <begin position="409"/>
        <end position="442"/>
    </location>
</feature>
<keyword evidence="1" id="KW-0472">Membrane</keyword>
<feature type="transmembrane region" description="Helical" evidence="1">
    <location>
        <begin position="454"/>
        <end position="473"/>
    </location>
</feature>
<keyword evidence="1" id="KW-0812">Transmembrane</keyword>
<protein>
    <recommendedName>
        <fullName evidence="4">Dolichyl-phosphate-mannose-protein mannosyltransferase</fullName>
    </recommendedName>
</protein>
<feature type="transmembrane region" description="Helical" evidence="1">
    <location>
        <begin position="5"/>
        <end position="23"/>
    </location>
</feature>
<feature type="transmembrane region" description="Helical" evidence="1">
    <location>
        <begin position="557"/>
        <end position="581"/>
    </location>
</feature>
<dbReference type="Proteomes" id="UP000594759">
    <property type="component" value="Chromosome"/>
</dbReference>
<proteinExistence type="predicted"/>
<feature type="transmembrane region" description="Helical" evidence="1">
    <location>
        <begin position="642"/>
        <end position="664"/>
    </location>
</feature>
<feature type="transmembrane region" description="Helical" evidence="1">
    <location>
        <begin position="618"/>
        <end position="635"/>
    </location>
</feature>
<dbReference type="EMBL" id="CP064939">
    <property type="protein sequence ID" value="QPH38721.1"/>
    <property type="molecule type" value="Genomic_DNA"/>
</dbReference>
<accession>A0A7U3SQ48</accession>
<evidence type="ECO:0000313" key="3">
    <source>
        <dbReference type="Proteomes" id="UP000594759"/>
    </source>
</evidence>
<feature type="transmembrane region" description="Helical" evidence="1">
    <location>
        <begin position="384"/>
        <end position="403"/>
    </location>
</feature>
<feature type="transmembrane region" description="Helical" evidence="1">
    <location>
        <begin position="206"/>
        <end position="226"/>
    </location>
</feature>
<feature type="transmembrane region" description="Helical" evidence="1">
    <location>
        <begin position="588"/>
        <end position="606"/>
    </location>
</feature>
<dbReference type="RefSeq" id="WP_196098198.1">
    <property type="nucleotide sequence ID" value="NZ_CP064939.1"/>
</dbReference>
<feature type="transmembrane region" description="Helical" evidence="1">
    <location>
        <begin position="355"/>
        <end position="372"/>
    </location>
</feature>
<evidence type="ECO:0000256" key="1">
    <source>
        <dbReference type="SAM" id="Phobius"/>
    </source>
</evidence>
<evidence type="ECO:0000313" key="2">
    <source>
        <dbReference type="EMBL" id="QPH38721.1"/>
    </source>
</evidence>
<name>A0A7U3SQ48_9SPHI</name>
<keyword evidence="3" id="KW-1185">Reference proteome</keyword>
<reference evidence="2 3" key="1">
    <citation type="submission" date="2020-11" db="EMBL/GenBank/DDBJ databases">
        <title>Pedobacter endophytica, an endophytic bacteria isolated form Carex pumila.</title>
        <authorList>
            <person name="Peng Y."/>
            <person name="Jiang L."/>
            <person name="Lee J."/>
        </authorList>
    </citation>
    <scope>NUCLEOTIDE SEQUENCE [LARGE SCALE GENOMIC DNA]</scope>
    <source>
        <strain evidence="2 3">JBR3-12</strain>
    </source>
</reference>
<keyword evidence="1" id="KW-1133">Transmembrane helix</keyword>
<gene>
    <name evidence="2" type="ORF">IZT61_16840</name>
</gene>